<feature type="domain" description="Aspartyl/asparaginy/proline hydroxylase" evidence="1">
    <location>
        <begin position="28"/>
        <end position="192"/>
    </location>
</feature>
<protein>
    <submittedName>
        <fullName evidence="2">Aspartyl/asparaginyl beta-hydroxylase</fullName>
    </submittedName>
</protein>
<evidence type="ECO:0000313" key="2">
    <source>
        <dbReference type="EMBL" id="PRY45238.1"/>
    </source>
</evidence>
<dbReference type="Gene3D" id="2.60.120.330">
    <property type="entry name" value="B-lactam Antibiotic, Isopenicillin N Synthase, Chain"/>
    <property type="match status" value="1"/>
</dbReference>
<proteinExistence type="predicted"/>
<dbReference type="AlphaFoldDB" id="A0A2T0TI45"/>
<gene>
    <name evidence="2" type="ORF">CLV43_102803</name>
</gene>
<organism evidence="2 3">
    <name type="scientific">Umezawaea tangerina</name>
    <dbReference type="NCBI Taxonomy" id="84725"/>
    <lineage>
        <taxon>Bacteria</taxon>
        <taxon>Bacillati</taxon>
        <taxon>Actinomycetota</taxon>
        <taxon>Actinomycetes</taxon>
        <taxon>Pseudonocardiales</taxon>
        <taxon>Pseudonocardiaceae</taxon>
        <taxon>Umezawaea</taxon>
    </lineage>
</organism>
<name>A0A2T0TI45_9PSEU</name>
<dbReference type="EMBL" id="PVTF01000002">
    <property type="protein sequence ID" value="PRY45238.1"/>
    <property type="molecule type" value="Genomic_DNA"/>
</dbReference>
<dbReference type="InterPro" id="IPR007803">
    <property type="entry name" value="Asp/Arg/Pro-Hydrxlase"/>
</dbReference>
<keyword evidence="3" id="KW-1185">Reference proteome</keyword>
<accession>A0A2T0TI45</accession>
<dbReference type="InterPro" id="IPR027443">
    <property type="entry name" value="IPNS-like_sf"/>
</dbReference>
<evidence type="ECO:0000259" key="1">
    <source>
        <dbReference type="Pfam" id="PF05118"/>
    </source>
</evidence>
<dbReference type="SUPFAM" id="SSF51197">
    <property type="entry name" value="Clavaminate synthase-like"/>
    <property type="match status" value="1"/>
</dbReference>
<evidence type="ECO:0000313" key="3">
    <source>
        <dbReference type="Proteomes" id="UP000239494"/>
    </source>
</evidence>
<dbReference type="OrthoDB" id="1441538at2"/>
<dbReference type="Proteomes" id="UP000239494">
    <property type="component" value="Unassembled WGS sequence"/>
</dbReference>
<dbReference type="RefSeq" id="WP_106186755.1">
    <property type="nucleotide sequence ID" value="NZ_PVTF01000002.1"/>
</dbReference>
<comment type="caution">
    <text evidence="2">The sequence shown here is derived from an EMBL/GenBank/DDBJ whole genome shotgun (WGS) entry which is preliminary data.</text>
</comment>
<sequence>MTAPYKLCEAHVGSHPSAVPLLPEFDVAKLLEDLKVLDRHQWSLQTTFETTGPAEEADFDWRALPLRSPTGSELRTDPGGAGLVDFADTKWVAEAPYLAEILASIPAPLRCVRLLALGPGARSELHFDTKIGFPWANLRLHVPLVTNAGATLLMDGDLHVWQPGSFWFGDFCRMHQVENTGTRKRVHMVIDTTVTPELLSLFPQEFLDSLDADDVLFNRPAVPVEGDLERFGCEFDIPLSFPDFEEAEGEFTKPQQHVPASIATDGDRLVLSVDGKPTFGLVHVGDGEFRFTGWTDERTVQVLLDGDRPTVVLRTRQGTREQRLDVRAVVRAPAA</sequence>
<reference evidence="2 3" key="1">
    <citation type="submission" date="2018-03" db="EMBL/GenBank/DDBJ databases">
        <title>Genomic Encyclopedia of Archaeal and Bacterial Type Strains, Phase II (KMG-II): from individual species to whole genera.</title>
        <authorList>
            <person name="Goeker M."/>
        </authorList>
    </citation>
    <scope>NUCLEOTIDE SEQUENCE [LARGE SCALE GENOMIC DNA]</scope>
    <source>
        <strain evidence="2 3">DSM 44720</strain>
    </source>
</reference>
<dbReference type="Pfam" id="PF05118">
    <property type="entry name" value="Asp_Arg_Hydrox"/>
    <property type="match status" value="1"/>
</dbReference>